<name>A0ABS8WVU0_DATST</name>
<protein>
    <submittedName>
        <fullName evidence="1">Uncharacterized protein</fullName>
    </submittedName>
</protein>
<proteinExistence type="predicted"/>
<feature type="non-terminal residue" evidence="1">
    <location>
        <position position="92"/>
    </location>
</feature>
<accession>A0ABS8WVU0</accession>
<comment type="caution">
    <text evidence="1">The sequence shown here is derived from an EMBL/GenBank/DDBJ whole genome shotgun (WGS) entry which is preliminary data.</text>
</comment>
<dbReference type="EMBL" id="JACEIK010012365">
    <property type="protein sequence ID" value="MCE3216120.1"/>
    <property type="molecule type" value="Genomic_DNA"/>
</dbReference>
<gene>
    <name evidence="1" type="ORF">HAX54_004971</name>
</gene>
<evidence type="ECO:0000313" key="2">
    <source>
        <dbReference type="Proteomes" id="UP000823775"/>
    </source>
</evidence>
<reference evidence="1 2" key="1">
    <citation type="journal article" date="2021" name="BMC Genomics">
        <title>Datura genome reveals duplications of psychoactive alkaloid biosynthetic genes and high mutation rate following tissue culture.</title>
        <authorList>
            <person name="Rajewski A."/>
            <person name="Carter-House D."/>
            <person name="Stajich J."/>
            <person name="Litt A."/>
        </authorList>
    </citation>
    <scope>NUCLEOTIDE SEQUENCE [LARGE SCALE GENOMIC DNA]</scope>
    <source>
        <strain evidence="1">AR-01</strain>
    </source>
</reference>
<keyword evidence="2" id="KW-1185">Reference proteome</keyword>
<dbReference type="Proteomes" id="UP000823775">
    <property type="component" value="Unassembled WGS sequence"/>
</dbReference>
<organism evidence="1 2">
    <name type="scientific">Datura stramonium</name>
    <name type="common">Jimsonweed</name>
    <name type="synonym">Common thornapple</name>
    <dbReference type="NCBI Taxonomy" id="4076"/>
    <lineage>
        <taxon>Eukaryota</taxon>
        <taxon>Viridiplantae</taxon>
        <taxon>Streptophyta</taxon>
        <taxon>Embryophyta</taxon>
        <taxon>Tracheophyta</taxon>
        <taxon>Spermatophyta</taxon>
        <taxon>Magnoliopsida</taxon>
        <taxon>eudicotyledons</taxon>
        <taxon>Gunneridae</taxon>
        <taxon>Pentapetalae</taxon>
        <taxon>asterids</taxon>
        <taxon>lamiids</taxon>
        <taxon>Solanales</taxon>
        <taxon>Solanaceae</taxon>
        <taxon>Solanoideae</taxon>
        <taxon>Datureae</taxon>
        <taxon>Datura</taxon>
    </lineage>
</organism>
<sequence>MDHPNFHTVLQEAWGQGENDQTIEIIWLKLKIPKRKLRSLNSYMASYQQKLILTREKLDIVQLQGHLLSQDLFEEEKQLIVEIAKWSSIEEQ</sequence>
<evidence type="ECO:0000313" key="1">
    <source>
        <dbReference type="EMBL" id="MCE3216120.1"/>
    </source>
</evidence>